<sequence>MQLNRQSCETKSDATFLTLSLLGVLFSEIEMEGYLSDDDFYQRFAEADSSLLEDISRSLTKVETISDDRGIIFLQNFLDLYPWGRWKKIYKLPLSPQPFSALNREIFSRLGKRVQRLLTGEHEQPEIAFYVEAVDDNGFDTADAYWWSFDAKPPYRVTLPGKYDVNSQLWLPILTDEFQIISPGWHAVNTVRDKSNPIKLLEINSYNDWVSLCNRFPLVKSAPYPLNDINGAPQKWVTADLDSARNTYDAIKLSIRGYFDAAYRLQDQIDGIPCLLMGWNPGATIWLHPSVSGLREFATGEPISVS</sequence>
<evidence type="ECO:0000313" key="1">
    <source>
        <dbReference type="EMBL" id="SQB63563.1"/>
    </source>
</evidence>
<protein>
    <submittedName>
        <fullName evidence="1">Uncharacterized protein</fullName>
    </submittedName>
</protein>
<organism evidence="1 2">
    <name type="scientific">Mobiluncus curtisii</name>
    <dbReference type="NCBI Taxonomy" id="2051"/>
    <lineage>
        <taxon>Bacteria</taxon>
        <taxon>Bacillati</taxon>
        <taxon>Actinomycetota</taxon>
        <taxon>Actinomycetes</taxon>
        <taxon>Actinomycetales</taxon>
        <taxon>Actinomycetaceae</taxon>
        <taxon>Mobiluncus</taxon>
    </lineage>
</organism>
<dbReference type="AlphaFoldDB" id="A0A2X2YKX8"/>
<dbReference type="Proteomes" id="UP000250245">
    <property type="component" value="Unassembled WGS sequence"/>
</dbReference>
<dbReference type="GeneID" id="55564504"/>
<proteinExistence type="predicted"/>
<dbReference type="RefSeq" id="WP_004008352.1">
    <property type="nucleotide sequence ID" value="NZ_CP068112.1"/>
</dbReference>
<evidence type="ECO:0000313" key="2">
    <source>
        <dbReference type="Proteomes" id="UP000250245"/>
    </source>
</evidence>
<reference evidence="1 2" key="1">
    <citation type="submission" date="2018-06" db="EMBL/GenBank/DDBJ databases">
        <authorList>
            <consortium name="Pathogen Informatics"/>
            <person name="Doyle S."/>
        </authorList>
    </citation>
    <scope>NUCLEOTIDE SEQUENCE [LARGE SCALE GENOMIC DNA]</scope>
    <source>
        <strain evidence="1 2">NCTC11820</strain>
    </source>
</reference>
<dbReference type="EMBL" id="UASJ01000001">
    <property type="protein sequence ID" value="SQB63563.1"/>
    <property type="molecule type" value="Genomic_DNA"/>
</dbReference>
<name>A0A2X2YKX8_9ACTO</name>
<accession>A0A2X2YKX8</accession>
<gene>
    <name evidence="1" type="ORF">NCTC11820_00345</name>
</gene>